<proteinExistence type="predicted"/>
<gene>
    <name evidence="2" type="ORF">LY89DRAFT_453457</name>
</gene>
<keyword evidence="3" id="KW-1185">Reference proteome</keyword>
<sequence length="255" mass="28761">MMPKWFRWPQTTLLSRSGFVLSVFEILEDIKESSLQNNITIKLAVVSVLGWIRNEWGDLIDEACLLADIELYEQPHVKAEIAAKTAPKGGSVLILDHGSYHLDIVYAAWDIQEKAYKPKQSVGMTDMGTSRMIKDLTFRVLFAYNANANVTEDDRRWPIAAGLDDIAQEVALARNEIKYGIGRAESQAIIGQDTSINITEPSGRLRIVNVTSQDIVHVQEQYMAAISKSIRTALIQNDLMAEYFRPSQSSRRRTM</sequence>
<protein>
    <submittedName>
        <fullName evidence="2">Uncharacterized protein</fullName>
    </submittedName>
</protein>
<name>A0A194XLU5_MOLSC</name>
<dbReference type="EMBL" id="KQ947409">
    <property type="protein sequence ID" value="KUJ20737.1"/>
    <property type="molecule type" value="Genomic_DNA"/>
</dbReference>
<dbReference type="KEGG" id="psco:LY89DRAFT_453457"/>
<evidence type="ECO:0000313" key="2">
    <source>
        <dbReference type="EMBL" id="KUJ20737.1"/>
    </source>
</evidence>
<dbReference type="OrthoDB" id="3514016at2759"/>
<dbReference type="RefSeq" id="XP_018075092.1">
    <property type="nucleotide sequence ID" value="XM_018207626.1"/>
</dbReference>
<evidence type="ECO:0000313" key="3">
    <source>
        <dbReference type="Proteomes" id="UP000070700"/>
    </source>
</evidence>
<dbReference type="GeneID" id="28817352"/>
<accession>A0A194XLU5</accession>
<feature type="signal peptide" evidence="1">
    <location>
        <begin position="1"/>
        <end position="22"/>
    </location>
</feature>
<keyword evidence="1" id="KW-0732">Signal</keyword>
<reference evidence="2 3" key="1">
    <citation type="submission" date="2015-10" db="EMBL/GenBank/DDBJ databases">
        <title>Full genome of DAOMC 229536 Phialocephala scopiformis, a fungal endophyte of spruce producing the potent anti-insectan compound rugulosin.</title>
        <authorList>
            <consortium name="DOE Joint Genome Institute"/>
            <person name="Walker A.K."/>
            <person name="Frasz S.L."/>
            <person name="Seifert K.A."/>
            <person name="Miller J.D."/>
            <person name="Mondo S.J."/>
            <person name="Labutti K."/>
            <person name="Lipzen A."/>
            <person name="Dockter R."/>
            <person name="Kennedy M."/>
            <person name="Grigoriev I.V."/>
            <person name="Spatafora J.W."/>
        </authorList>
    </citation>
    <scope>NUCLEOTIDE SEQUENCE [LARGE SCALE GENOMIC DNA]</scope>
    <source>
        <strain evidence="2 3">CBS 120377</strain>
    </source>
</reference>
<dbReference type="Proteomes" id="UP000070700">
    <property type="component" value="Unassembled WGS sequence"/>
</dbReference>
<dbReference type="InParanoid" id="A0A194XLU5"/>
<feature type="chain" id="PRO_5008268390" evidence="1">
    <location>
        <begin position="23"/>
        <end position="255"/>
    </location>
</feature>
<evidence type="ECO:0000256" key="1">
    <source>
        <dbReference type="SAM" id="SignalP"/>
    </source>
</evidence>
<dbReference type="AlphaFoldDB" id="A0A194XLU5"/>
<organism evidence="2 3">
    <name type="scientific">Mollisia scopiformis</name>
    <name type="common">Conifer needle endophyte fungus</name>
    <name type="synonym">Phialocephala scopiformis</name>
    <dbReference type="NCBI Taxonomy" id="149040"/>
    <lineage>
        <taxon>Eukaryota</taxon>
        <taxon>Fungi</taxon>
        <taxon>Dikarya</taxon>
        <taxon>Ascomycota</taxon>
        <taxon>Pezizomycotina</taxon>
        <taxon>Leotiomycetes</taxon>
        <taxon>Helotiales</taxon>
        <taxon>Mollisiaceae</taxon>
        <taxon>Mollisia</taxon>
    </lineage>
</organism>